<dbReference type="Pfam" id="PF05782">
    <property type="entry name" value="ECM1"/>
    <property type="match status" value="1"/>
</dbReference>
<dbReference type="AlphaFoldDB" id="A0A7K8Q248"/>
<evidence type="ECO:0000313" key="4">
    <source>
        <dbReference type="EMBL" id="NXE85689.1"/>
    </source>
</evidence>
<sequence length="279" mass="30346">WKDVLDGFCTDEFGVKTRQYHCCHQHAGAARRRCFVQAAEASATAAEAAAIVTTWDPAGEPPFPPGEPTDANMGNICGLRGLRAGSSSRSGPRVRLQQRLEHDYGRCCRKGSLACAHDAWRKGLERFCREESAVKTKQHQCCQRGGGRARSRCFAAAAPHPAYDRELHNISLARPGPGLLRSLCGPTRLITKRRPVPELLGAVTSACCPLPPEEQSACAQEQLSQGIATLCAAPRDAWRDPQRCCSQGDPERRHCFDTTYLTQVTLGAAVPPPPPGHEE</sequence>
<proteinExistence type="predicted"/>
<dbReference type="GO" id="GO:0005615">
    <property type="term" value="C:extracellular space"/>
    <property type="evidence" value="ECO:0007669"/>
    <property type="project" value="InterPro"/>
</dbReference>
<feature type="non-terminal residue" evidence="4">
    <location>
        <position position="279"/>
    </location>
</feature>
<keyword evidence="2" id="KW-0964">Secreted</keyword>
<dbReference type="EMBL" id="VWPP01001707">
    <property type="protein sequence ID" value="NXE85689.1"/>
    <property type="molecule type" value="Genomic_DNA"/>
</dbReference>
<dbReference type="GO" id="GO:0007165">
    <property type="term" value="P:signal transduction"/>
    <property type="evidence" value="ECO:0007669"/>
    <property type="project" value="InterPro"/>
</dbReference>
<keyword evidence="3" id="KW-0677">Repeat</keyword>
<gene>
    <name evidence="4" type="primary">Ecm1</name>
    <name evidence="4" type="ORF">COCCOC_R15640</name>
</gene>
<protein>
    <submittedName>
        <fullName evidence="4">ECM1 protein</fullName>
    </submittedName>
</protein>
<name>A0A7K8Q248_COCCO</name>
<evidence type="ECO:0000256" key="3">
    <source>
        <dbReference type="ARBA" id="ARBA00022737"/>
    </source>
</evidence>
<dbReference type="InterPro" id="IPR008605">
    <property type="entry name" value="ECM1"/>
</dbReference>
<dbReference type="SUPFAM" id="SSF48552">
    <property type="entry name" value="Serum albumin-like"/>
    <property type="match status" value="2"/>
</dbReference>
<dbReference type="GO" id="GO:0030500">
    <property type="term" value="P:regulation of bone mineralization"/>
    <property type="evidence" value="ECO:0007669"/>
    <property type="project" value="TreeGrafter"/>
</dbReference>
<dbReference type="PANTHER" id="PTHR16776">
    <property type="entry name" value="EXTRACELLULAR MATRIX PROTEIN 1"/>
    <property type="match status" value="1"/>
</dbReference>
<reference evidence="4 5" key="1">
    <citation type="submission" date="2019-09" db="EMBL/GenBank/DDBJ databases">
        <title>Bird 10,000 Genomes (B10K) Project - Family phase.</title>
        <authorList>
            <person name="Zhang G."/>
        </authorList>
    </citation>
    <scope>NUCLEOTIDE SEQUENCE [LARGE SCALE GENOMIC DNA]</scope>
    <source>
        <strain evidence="4">B10K-CU-031-03</strain>
        <tissue evidence="4">Muscle</tissue>
    </source>
</reference>
<dbReference type="InterPro" id="IPR020858">
    <property type="entry name" value="Serum_albumin-like"/>
</dbReference>
<comment type="subcellular location">
    <subcellularLocation>
        <location evidence="1">Secreted</location>
    </subcellularLocation>
</comment>
<accession>A0A7K8Q248</accession>
<evidence type="ECO:0000256" key="2">
    <source>
        <dbReference type="ARBA" id="ARBA00022525"/>
    </source>
</evidence>
<feature type="non-terminal residue" evidence="4">
    <location>
        <position position="1"/>
    </location>
</feature>
<dbReference type="PANTHER" id="PTHR16776:SF3">
    <property type="entry name" value="EXTRACELLULAR MATRIX PROTEIN 1"/>
    <property type="match status" value="1"/>
</dbReference>
<evidence type="ECO:0000313" key="5">
    <source>
        <dbReference type="Proteomes" id="UP000525205"/>
    </source>
</evidence>
<dbReference type="Proteomes" id="UP000525205">
    <property type="component" value="Unassembled WGS sequence"/>
</dbReference>
<dbReference type="Gene3D" id="1.10.246.10">
    <property type="match status" value="3"/>
</dbReference>
<keyword evidence="5" id="KW-1185">Reference proteome</keyword>
<evidence type="ECO:0000256" key="1">
    <source>
        <dbReference type="ARBA" id="ARBA00004613"/>
    </source>
</evidence>
<comment type="caution">
    <text evidence="4">The sequence shown here is derived from an EMBL/GenBank/DDBJ whole genome shotgun (WGS) entry which is preliminary data.</text>
</comment>
<organism evidence="4 5">
    <name type="scientific">Cochlearius cochlearius</name>
    <name type="common">Boat-billed heron</name>
    <dbReference type="NCBI Taxonomy" id="110676"/>
    <lineage>
        <taxon>Eukaryota</taxon>
        <taxon>Metazoa</taxon>
        <taxon>Chordata</taxon>
        <taxon>Craniata</taxon>
        <taxon>Vertebrata</taxon>
        <taxon>Euteleostomi</taxon>
        <taxon>Archelosauria</taxon>
        <taxon>Archosauria</taxon>
        <taxon>Dinosauria</taxon>
        <taxon>Saurischia</taxon>
        <taxon>Theropoda</taxon>
        <taxon>Coelurosauria</taxon>
        <taxon>Aves</taxon>
        <taxon>Neognathae</taxon>
        <taxon>Neoaves</taxon>
        <taxon>Aequornithes</taxon>
        <taxon>Pelecaniformes</taxon>
        <taxon>Ardeidae</taxon>
        <taxon>Cochlearius</taxon>
    </lineage>
</organism>